<accession>A0A813HV65</accession>
<feature type="compositionally biased region" description="Basic residues" evidence="1">
    <location>
        <begin position="88"/>
        <end position="103"/>
    </location>
</feature>
<dbReference type="EMBL" id="CAJNNV010032853">
    <property type="protein sequence ID" value="CAE8641216.1"/>
    <property type="molecule type" value="Genomic_DNA"/>
</dbReference>
<evidence type="ECO:0000313" key="2">
    <source>
        <dbReference type="EMBL" id="CAE8641216.1"/>
    </source>
</evidence>
<evidence type="ECO:0000256" key="1">
    <source>
        <dbReference type="SAM" id="MobiDB-lite"/>
    </source>
</evidence>
<sequence length="103" mass="11451">MKFGYGCAKDHRQSITATKQMAQQNPTRATFEQQQQQNAADFRFHAPGGADRAMLPARKLCKSTPQQKGACLPHNCRTTTLLAQSTTPHRKKNAKHIAHNSHA</sequence>
<evidence type="ECO:0000313" key="3">
    <source>
        <dbReference type="Proteomes" id="UP000654075"/>
    </source>
</evidence>
<keyword evidence="3" id="KW-1185">Reference proteome</keyword>
<dbReference type="Proteomes" id="UP000654075">
    <property type="component" value="Unassembled WGS sequence"/>
</dbReference>
<proteinExistence type="predicted"/>
<reference evidence="2" key="1">
    <citation type="submission" date="2021-02" db="EMBL/GenBank/DDBJ databases">
        <authorList>
            <person name="Dougan E. K."/>
            <person name="Rhodes N."/>
            <person name="Thang M."/>
            <person name="Chan C."/>
        </authorList>
    </citation>
    <scope>NUCLEOTIDE SEQUENCE</scope>
</reference>
<name>A0A813HV65_POLGL</name>
<comment type="caution">
    <text evidence="2">The sequence shown here is derived from an EMBL/GenBank/DDBJ whole genome shotgun (WGS) entry which is preliminary data.</text>
</comment>
<feature type="region of interest" description="Disordered" evidence="1">
    <location>
        <begin position="84"/>
        <end position="103"/>
    </location>
</feature>
<protein>
    <submittedName>
        <fullName evidence="2">Uncharacterized protein</fullName>
    </submittedName>
</protein>
<dbReference type="AlphaFoldDB" id="A0A813HV65"/>
<gene>
    <name evidence="2" type="ORF">PGLA1383_LOCUS55930</name>
</gene>
<organism evidence="2 3">
    <name type="scientific">Polarella glacialis</name>
    <name type="common">Dinoflagellate</name>
    <dbReference type="NCBI Taxonomy" id="89957"/>
    <lineage>
        <taxon>Eukaryota</taxon>
        <taxon>Sar</taxon>
        <taxon>Alveolata</taxon>
        <taxon>Dinophyceae</taxon>
        <taxon>Suessiales</taxon>
        <taxon>Suessiaceae</taxon>
        <taxon>Polarella</taxon>
    </lineage>
</organism>